<evidence type="ECO:0000313" key="2">
    <source>
        <dbReference type="Proteomes" id="UP001055811"/>
    </source>
</evidence>
<reference evidence="1 2" key="2">
    <citation type="journal article" date="2022" name="Mol. Ecol. Resour.">
        <title>The genomes of chicory, endive, great burdock and yacon provide insights into Asteraceae paleo-polyploidization history and plant inulin production.</title>
        <authorList>
            <person name="Fan W."/>
            <person name="Wang S."/>
            <person name="Wang H."/>
            <person name="Wang A."/>
            <person name="Jiang F."/>
            <person name="Liu H."/>
            <person name="Zhao H."/>
            <person name="Xu D."/>
            <person name="Zhang Y."/>
        </authorList>
    </citation>
    <scope>NUCLEOTIDE SEQUENCE [LARGE SCALE GENOMIC DNA]</scope>
    <source>
        <strain evidence="2">cv. Punajuju</strain>
        <tissue evidence="1">Leaves</tissue>
    </source>
</reference>
<keyword evidence="2" id="KW-1185">Reference proteome</keyword>
<dbReference type="EMBL" id="CM042015">
    <property type="protein sequence ID" value="KAI3707938.1"/>
    <property type="molecule type" value="Genomic_DNA"/>
</dbReference>
<protein>
    <submittedName>
        <fullName evidence="1">Uncharacterized protein</fullName>
    </submittedName>
</protein>
<organism evidence="1 2">
    <name type="scientific">Cichorium intybus</name>
    <name type="common">Chicory</name>
    <dbReference type="NCBI Taxonomy" id="13427"/>
    <lineage>
        <taxon>Eukaryota</taxon>
        <taxon>Viridiplantae</taxon>
        <taxon>Streptophyta</taxon>
        <taxon>Embryophyta</taxon>
        <taxon>Tracheophyta</taxon>
        <taxon>Spermatophyta</taxon>
        <taxon>Magnoliopsida</taxon>
        <taxon>eudicotyledons</taxon>
        <taxon>Gunneridae</taxon>
        <taxon>Pentapetalae</taxon>
        <taxon>asterids</taxon>
        <taxon>campanulids</taxon>
        <taxon>Asterales</taxon>
        <taxon>Asteraceae</taxon>
        <taxon>Cichorioideae</taxon>
        <taxon>Cichorieae</taxon>
        <taxon>Cichoriinae</taxon>
        <taxon>Cichorium</taxon>
    </lineage>
</organism>
<sequence length="66" mass="7652">MFGFTHQLWFGFKILIFITLVGPVPFSPVSIQANSLANDFPCNHSNYRKWMTFSVIPIHIRDLQVL</sequence>
<accession>A0ACB9ADM1</accession>
<gene>
    <name evidence="1" type="ORF">L2E82_36880</name>
</gene>
<name>A0ACB9ADM1_CICIN</name>
<evidence type="ECO:0000313" key="1">
    <source>
        <dbReference type="EMBL" id="KAI3707938.1"/>
    </source>
</evidence>
<dbReference type="Proteomes" id="UP001055811">
    <property type="component" value="Linkage Group LG07"/>
</dbReference>
<reference evidence="2" key="1">
    <citation type="journal article" date="2022" name="Mol. Ecol. Resour.">
        <title>The genomes of chicory, endive, great burdock and yacon provide insights into Asteraceae palaeo-polyploidization history and plant inulin production.</title>
        <authorList>
            <person name="Fan W."/>
            <person name="Wang S."/>
            <person name="Wang H."/>
            <person name="Wang A."/>
            <person name="Jiang F."/>
            <person name="Liu H."/>
            <person name="Zhao H."/>
            <person name="Xu D."/>
            <person name="Zhang Y."/>
        </authorList>
    </citation>
    <scope>NUCLEOTIDE SEQUENCE [LARGE SCALE GENOMIC DNA]</scope>
    <source>
        <strain evidence="2">cv. Punajuju</strain>
    </source>
</reference>
<comment type="caution">
    <text evidence="1">The sequence shown here is derived from an EMBL/GenBank/DDBJ whole genome shotgun (WGS) entry which is preliminary data.</text>
</comment>
<proteinExistence type="predicted"/>